<comment type="caution">
    <text evidence="2">The sequence shown here is derived from an EMBL/GenBank/DDBJ whole genome shotgun (WGS) entry which is preliminary data.</text>
</comment>
<protein>
    <submittedName>
        <fullName evidence="2">Uncharacterized protein</fullName>
    </submittedName>
</protein>
<evidence type="ECO:0000313" key="2">
    <source>
        <dbReference type="EMBL" id="CAF3887616.1"/>
    </source>
</evidence>
<accession>A0A819GPV3</accession>
<gene>
    <name evidence="2" type="ORF">FNK824_LOCUS19883</name>
</gene>
<keyword evidence="1" id="KW-0472">Membrane</keyword>
<organism evidence="2 3">
    <name type="scientific">Rotaria sordida</name>
    <dbReference type="NCBI Taxonomy" id="392033"/>
    <lineage>
        <taxon>Eukaryota</taxon>
        <taxon>Metazoa</taxon>
        <taxon>Spiralia</taxon>
        <taxon>Gnathifera</taxon>
        <taxon>Rotifera</taxon>
        <taxon>Eurotatoria</taxon>
        <taxon>Bdelloidea</taxon>
        <taxon>Philodinida</taxon>
        <taxon>Philodinidae</taxon>
        <taxon>Rotaria</taxon>
    </lineage>
</organism>
<evidence type="ECO:0000256" key="1">
    <source>
        <dbReference type="SAM" id="Phobius"/>
    </source>
</evidence>
<keyword evidence="1" id="KW-0812">Transmembrane</keyword>
<keyword evidence="1" id="KW-1133">Transmembrane helix</keyword>
<sequence length="81" mass="9441">MSIFFRLIIMIVLVVMMSNGYSLLGALTEDECKAYFVSNDFKQRLHARFVCPKKWRPKMNKIESVVAKRSVIDLDDNRIIS</sequence>
<evidence type="ECO:0000313" key="3">
    <source>
        <dbReference type="Proteomes" id="UP000663874"/>
    </source>
</evidence>
<dbReference type="EMBL" id="CAJOBE010003555">
    <property type="protein sequence ID" value="CAF3887616.1"/>
    <property type="molecule type" value="Genomic_DNA"/>
</dbReference>
<proteinExistence type="predicted"/>
<feature type="transmembrane region" description="Helical" evidence="1">
    <location>
        <begin position="7"/>
        <end position="27"/>
    </location>
</feature>
<reference evidence="2" key="1">
    <citation type="submission" date="2021-02" db="EMBL/GenBank/DDBJ databases">
        <authorList>
            <person name="Nowell W R."/>
        </authorList>
    </citation>
    <scope>NUCLEOTIDE SEQUENCE</scope>
</reference>
<dbReference type="Proteomes" id="UP000663874">
    <property type="component" value="Unassembled WGS sequence"/>
</dbReference>
<name>A0A819GPV3_9BILA</name>
<dbReference type="AlphaFoldDB" id="A0A819GPV3"/>